<dbReference type="RefSeq" id="WP_145071101.1">
    <property type="nucleotide sequence ID" value="NZ_CP036288.1"/>
</dbReference>
<dbReference type="Pfam" id="PF04014">
    <property type="entry name" value="MazE_antitoxin"/>
    <property type="match status" value="1"/>
</dbReference>
<organism evidence="2 3">
    <name type="scientific">Engelhardtia mirabilis</name>
    <dbReference type="NCBI Taxonomy" id="2528011"/>
    <lineage>
        <taxon>Bacteria</taxon>
        <taxon>Pseudomonadati</taxon>
        <taxon>Planctomycetota</taxon>
        <taxon>Planctomycetia</taxon>
        <taxon>Planctomycetia incertae sedis</taxon>
        <taxon>Engelhardtia</taxon>
    </lineage>
</organism>
<dbReference type="NCBIfam" id="TIGR01439">
    <property type="entry name" value="lp_hng_hel_AbrB"/>
    <property type="match status" value="1"/>
</dbReference>
<proteinExistence type="predicted"/>
<evidence type="ECO:0000313" key="2">
    <source>
        <dbReference type="EMBL" id="QDU70142.1"/>
    </source>
</evidence>
<dbReference type="SUPFAM" id="SSF89447">
    <property type="entry name" value="AbrB/MazE/MraZ-like"/>
    <property type="match status" value="1"/>
</dbReference>
<sequence>MPERIIINSRGVVTIPAALRKAFGLEAGEELFAEETPEGILLRPAVSVPIEIYTEERIAEFAQDEPEIEALLPELE</sequence>
<dbReference type="InterPro" id="IPR007159">
    <property type="entry name" value="SpoVT-AbrB_dom"/>
</dbReference>
<geneLocation type="plasmid" evidence="3">
    <name>ppla133_1</name>
</geneLocation>
<dbReference type="Gene3D" id="2.10.260.10">
    <property type="match status" value="1"/>
</dbReference>
<gene>
    <name evidence="2" type="ORF">Pla133_52660</name>
</gene>
<name>A0A518BT46_9BACT</name>
<accession>A0A518BT46</accession>
<keyword evidence="3" id="KW-1185">Reference proteome</keyword>
<evidence type="ECO:0000313" key="3">
    <source>
        <dbReference type="Proteomes" id="UP000316921"/>
    </source>
</evidence>
<dbReference type="AlphaFoldDB" id="A0A518BT46"/>
<protein>
    <submittedName>
        <fullName evidence="2">SpoVT / AbrB like domain protein</fullName>
    </submittedName>
</protein>
<dbReference type="EMBL" id="CP036288">
    <property type="protein sequence ID" value="QDU70142.1"/>
    <property type="molecule type" value="Genomic_DNA"/>
</dbReference>
<evidence type="ECO:0000259" key="1">
    <source>
        <dbReference type="SMART" id="SM00966"/>
    </source>
</evidence>
<dbReference type="SMART" id="SM00966">
    <property type="entry name" value="SpoVT_AbrB"/>
    <property type="match status" value="1"/>
</dbReference>
<keyword evidence="2" id="KW-0614">Plasmid</keyword>
<feature type="domain" description="SpoVT-AbrB" evidence="1">
    <location>
        <begin position="5"/>
        <end position="50"/>
    </location>
</feature>
<dbReference type="Proteomes" id="UP000316921">
    <property type="component" value="Plasmid pPla133_1"/>
</dbReference>
<dbReference type="GO" id="GO:0003677">
    <property type="term" value="F:DNA binding"/>
    <property type="evidence" value="ECO:0007669"/>
    <property type="project" value="InterPro"/>
</dbReference>
<dbReference type="KEGG" id="pbap:Pla133_52660"/>
<reference evidence="2 3" key="1">
    <citation type="submission" date="2019-02" db="EMBL/GenBank/DDBJ databases">
        <title>Deep-cultivation of Planctomycetes and their phenomic and genomic characterization uncovers novel biology.</title>
        <authorList>
            <person name="Wiegand S."/>
            <person name="Jogler M."/>
            <person name="Boedeker C."/>
            <person name="Pinto D."/>
            <person name="Vollmers J."/>
            <person name="Rivas-Marin E."/>
            <person name="Kohn T."/>
            <person name="Peeters S.H."/>
            <person name="Heuer A."/>
            <person name="Rast P."/>
            <person name="Oberbeckmann S."/>
            <person name="Bunk B."/>
            <person name="Jeske O."/>
            <person name="Meyerdierks A."/>
            <person name="Storesund J.E."/>
            <person name="Kallscheuer N."/>
            <person name="Luecker S."/>
            <person name="Lage O.M."/>
            <person name="Pohl T."/>
            <person name="Merkel B.J."/>
            <person name="Hornburger P."/>
            <person name="Mueller R.-W."/>
            <person name="Bruemmer F."/>
            <person name="Labrenz M."/>
            <person name="Spormann A.M."/>
            <person name="Op den Camp H."/>
            <person name="Overmann J."/>
            <person name="Amann R."/>
            <person name="Jetten M.S.M."/>
            <person name="Mascher T."/>
            <person name="Medema M.H."/>
            <person name="Devos D.P."/>
            <person name="Kaster A.-K."/>
            <person name="Ovreas L."/>
            <person name="Rohde M."/>
            <person name="Galperin M.Y."/>
            <person name="Jogler C."/>
        </authorList>
    </citation>
    <scope>NUCLEOTIDE SEQUENCE [LARGE SCALE GENOMIC DNA]</scope>
    <source>
        <strain evidence="2 3">Pla133</strain>
        <plasmid evidence="3">ppla133_1</plasmid>
    </source>
</reference>
<dbReference type="InterPro" id="IPR037914">
    <property type="entry name" value="SpoVT-AbrB_sf"/>
</dbReference>